<dbReference type="EMBL" id="JAAFOW010001611">
    <property type="protein sequence ID" value="KAF5259962.1"/>
    <property type="molecule type" value="Genomic_DNA"/>
</dbReference>
<evidence type="ECO:0000313" key="9">
    <source>
        <dbReference type="Proteomes" id="UP000558688"/>
    </source>
</evidence>
<sequence>MAQPSPAHLVQDHPSSLEKTMVDSTHADQAVSRDIDIDIDIDPEYSYAEQRRIIHRVDRRLITTLGFMYCVSLMDRSNLSNAAVAGMLVEMKLYVGFRYICFGFPNNWAIMIPLRLILGLLESGFFPGAVYLISTWYSRYDLQKRYSVFYLIGCLATAGAGILAYGFSQMDGLRGYQGWRWIFIMEGILTCVIAMVGYFFLVDFPDQGSTKDRSFLSDKERAFIIRRINRDRNDADSEPWDFRQWISSAADIKIWAFATIFFCFTTVSYALAYFLPIILRDNLGFSIPASQCLTAPPYILSAFLMYATAWLGDKYRVRGPGIVFNALISMTGLPIMGFSSNSGLRYFGVFLVAAGANANIPACLAYQANNIRGQWRRAFCSATLVGFGGIGGIAGSLVFRSQDAPGYRPGIYAAIACNGLAIIIVAINSVYFKVENKKADRDGKILEGDPGFRYTL</sequence>
<feature type="transmembrane region" description="Helical" evidence="7">
    <location>
        <begin position="179"/>
        <end position="201"/>
    </location>
</feature>
<reference evidence="8" key="1">
    <citation type="submission" date="2020-02" db="EMBL/GenBank/DDBJ databases">
        <title>Identification and distribution of gene clusters putatively required for synthesis of sphingolipid metabolism inhibitors in phylogenetically diverse species of the filamentous fungus Fusarium.</title>
        <authorList>
            <person name="Kim H.-S."/>
            <person name="Busman M."/>
            <person name="Brown D.W."/>
            <person name="Divon H."/>
            <person name="Uhlig S."/>
            <person name="Proctor R.H."/>
        </authorList>
    </citation>
    <scope>NUCLEOTIDE SEQUENCE [LARGE SCALE GENOMIC DNA]</scope>
    <source>
        <strain evidence="8">NRRL 39464</strain>
    </source>
</reference>
<evidence type="ECO:0000256" key="4">
    <source>
        <dbReference type="ARBA" id="ARBA00022989"/>
    </source>
</evidence>
<feature type="transmembrane region" description="Helical" evidence="7">
    <location>
        <begin position="411"/>
        <end position="432"/>
    </location>
</feature>
<feature type="transmembrane region" description="Helical" evidence="7">
    <location>
        <begin position="295"/>
        <end position="312"/>
    </location>
</feature>
<name>A0A8H5A701_FUSOX</name>
<evidence type="ECO:0000256" key="7">
    <source>
        <dbReference type="SAM" id="Phobius"/>
    </source>
</evidence>
<keyword evidence="2" id="KW-0813">Transport</keyword>
<protein>
    <recommendedName>
        <fullName evidence="10">Major facilitator superfamily (MFS) profile domain-containing protein</fullName>
    </recommendedName>
</protein>
<evidence type="ECO:0000256" key="3">
    <source>
        <dbReference type="ARBA" id="ARBA00022692"/>
    </source>
</evidence>
<dbReference type="Gene3D" id="1.20.1250.20">
    <property type="entry name" value="MFS general substrate transporter like domains"/>
    <property type="match status" value="2"/>
</dbReference>
<feature type="transmembrane region" description="Helical" evidence="7">
    <location>
        <begin position="112"/>
        <end position="134"/>
    </location>
</feature>
<evidence type="ECO:0000256" key="5">
    <source>
        <dbReference type="ARBA" id="ARBA00023136"/>
    </source>
</evidence>
<evidence type="ECO:0008006" key="10">
    <source>
        <dbReference type="Google" id="ProtNLM"/>
    </source>
</evidence>
<keyword evidence="4 7" id="KW-1133">Transmembrane helix</keyword>
<evidence type="ECO:0000256" key="2">
    <source>
        <dbReference type="ARBA" id="ARBA00022448"/>
    </source>
</evidence>
<feature type="transmembrane region" description="Helical" evidence="7">
    <location>
        <begin position="319"/>
        <end position="338"/>
    </location>
</feature>
<comment type="caution">
    <text evidence="8">The sequence shown here is derived from an EMBL/GenBank/DDBJ whole genome shotgun (WGS) entry which is preliminary data.</text>
</comment>
<dbReference type="SUPFAM" id="SSF103473">
    <property type="entry name" value="MFS general substrate transporter"/>
    <property type="match status" value="1"/>
</dbReference>
<dbReference type="GO" id="GO:0016020">
    <property type="term" value="C:membrane"/>
    <property type="evidence" value="ECO:0007669"/>
    <property type="project" value="UniProtKB-SubCell"/>
</dbReference>
<organism evidence="8 9">
    <name type="scientific">Fusarium oxysporum</name>
    <name type="common">Fusarium vascular wilt</name>
    <dbReference type="NCBI Taxonomy" id="5507"/>
    <lineage>
        <taxon>Eukaryota</taxon>
        <taxon>Fungi</taxon>
        <taxon>Dikarya</taxon>
        <taxon>Ascomycota</taxon>
        <taxon>Pezizomycotina</taxon>
        <taxon>Sordariomycetes</taxon>
        <taxon>Hypocreomycetidae</taxon>
        <taxon>Hypocreales</taxon>
        <taxon>Nectriaceae</taxon>
        <taxon>Fusarium</taxon>
        <taxon>Fusarium oxysporum species complex</taxon>
    </lineage>
</organism>
<dbReference type="AlphaFoldDB" id="A0A8H5A701"/>
<keyword evidence="3 7" id="KW-0812">Transmembrane</keyword>
<feature type="transmembrane region" description="Helical" evidence="7">
    <location>
        <begin position="146"/>
        <end position="167"/>
    </location>
</feature>
<feature type="transmembrane region" description="Helical" evidence="7">
    <location>
        <begin position="378"/>
        <end position="399"/>
    </location>
</feature>
<evidence type="ECO:0000256" key="1">
    <source>
        <dbReference type="ARBA" id="ARBA00004141"/>
    </source>
</evidence>
<dbReference type="PANTHER" id="PTHR43791:SF47">
    <property type="entry name" value="MAJOR FACILITATOR SUPERFAMILY (MFS) PROFILE DOMAIN-CONTAINING PROTEIN-RELATED"/>
    <property type="match status" value="1"/>
</dbReference>
<accession>A0A8H5A701</accession>
<proteinExistence type="predicted"/>
<dbReference type="Pfam" id="PF07690">
    <property type="entry name" value="MFS_1"/>
    <property type="match status" value="1"/>
</dbReference>
<dbReference type="FunFam" id="1.20.1250.20:FF:000779">
    <property type="entry name" value="Phthalate transporter, putative"/>
    <property type="match status" value="1"/>
</dbReference>
<dbReference type="InterPro" id="IPR011701">
    <property type="entry name" value="MFS"/>
</dbReference>
<keyword evidence="5 7" id="KW-0472">Membrane</keyword>
<dbReference type="Proteomes" id="UP000558688">
    <property type="component" value="Unassembled WGS sequence"/>
</dbReference>
<dbReference type="GO" id="GO:0022857">
    <property type="term" value="F:transmembrane transporter activity"/>
    <property type="evidence" value="ECO:0007669"/>
    <property type="project" value="InterPro"/>
</dbReference>
<feature type="transmembrane region" description="Helical" evidence="7">
    <location>
        <begin position="254"/>
        <end position="275"/>
    </location>
</feature>
<keyword evidence="6" id="KW-0325">Glycoprotein</keyword>
<evidence type="ECO:0000313" key="8">
    <source>
        <dbReference type="EMBL" id="KAF5259962.1"/>
    </source>
</evidence>
<comment type="subcellular location">
    <subcellularLocation>
        <location evidence="1">Membrane</location>
        <topology evidence="1">Multi-pass membrane protein</topology>
    </subcellularLocation>
</comment>
<dbReference type="PANTHER" id="PTHR43791">
    <property type="entry name" value="PERMEASE-RELATED"/>
    <property type="match status" value="1"/>
</dbReference>
<dbReference type="InterPro" id="IPR036259">
    <property type="entry name" value="MFS_trans_sf"/>
</dbReference>
<feature type="transmembrane region" description="Helical" evidence="7">
    <location>
        <begin position="344"/>
        <end position="366"/>
    </location>
</feature>
<dbReference type="FunFam" id="1.20.1250.20:FF:000409">
    <property type="entry name" value="MFS general substrate transporter"/>
    <property type="match status" value="1"/>
</dbReference>
<gene>
    <name evidence="8" type="ORF">FOXYS1_9408</name>
</gene>
<evidence type="ECO:0000256" key="6">
    <source>
        <dbReference type="ARBA" id="ARBA00023180"/>
    </source>
</evidence>